<gene>
    <name evidence="10" type="ORF">EDD18DRAFT_1387980</name>
</gene>
<accession>A0AA39P148</accession>
<feature type="compositionally biased region" description="Pro residues" evidence="6">
    <location>
        <begin position="1"/>
        <end position="13"/>
    </location>
</feature>
<sequence>MPPPPPPPPPPICFPFGSKKEKRRLSFSSMSVPPLNGSASQLERAQSQHSKASFSSGSGSRSSTASRSTSSSMTASVDNLTFVTDSEKYDEVPKELPPLEKSGKNGRLQRSNTMTGTKKSTLSNRWGYGWGLGKQREKEKEAELTREMSQSQRSKTPSVDLPVYQPPVRHNSQSTQASRTTQNTQNTQSTHRSKSTHHSNRSGRSQALRPNESSSTLVGSALERKNTFADSLRDVVHTSERLAELRKQMEKEQLDFYIVPNEDAHGSEYVAESDKRREYISGFSGSAGQAIVSKTEAYLITDSRYWLQATEQLDANWKLVRAGAQGEPKDWIDWLVAHAQSSRIGIDGRMLPYEQAMLINSKINPMGGKLVYPVQNLIDLIWKGKPTRSKEPVFLQPIQYSGAEAHSKIAEVQAWIKNQPPDIPSYSRSEPKPSQYQVGTLITSLPQIAYLLNLRGSDIPFNPLFHAYLFVGVDSAILFLEGSKVPENIASYLEKLKVTRRDYSEIWAFLRKREWGEGKIIISPQSSYTISLVLSHYRCTVLPSHVEYMISVKNETELKGLRRAYMRDGVAYVQFLAWLDDKLNAGYDITEWEAAQRLTEFRRKQEHFMGLAYQNISASGPNAALPHYSPRKSEARMIDKNTPYLNDSGGQYLDGTCDTTRTIHFGRPDTEQCEAFTRVLQGHIAIDTAVFPEGTSGRQLDVLARRALWKEGYNYLHGTGHGFGSFLTVHEGPQGFSSNVPLVPGHVVTNEPGFYNDGKWGIRIESALAVRRVTTRGEFNGPIWLSFERLTCVPIQTRMIKDSMLTKEEKAWIKDHNAECFKKLKPLLQNDKRALRWLDRESKREIGLAAAGPGGLTVDWG</sequence>
<feature type="compositionally biased region" description="Basic and acidic residues" evidence="6">
    <location>
        <begin position="85"/>
        <end position="103"/>
    </location>
</feature>
<dbReference type="InterPro" id="IPR050422">
    <property type="entry name" value="X-Pro_aminopeptidase_P"/>
</dbReference>
<evidence type="ECO:0000256" key="6">
    <source>
        <dbReference type="SAM" id="MobiDB-lite"/>
    </source>
</evidence>
<dbReference type="FunFam" id="3.90.230.10:FF:000007">
    <property type="entry name" value="Xaa-Pro aminopeptidase P"/>
    <property type="match status" value="1"/>
</dbReference>
<evidence type="ECO:0000259" key="8">
    <source>
        <dbReference type="Pfam" id="PF01321"/>
    </source>
</evidence>
<dbReference type="GO" id="GO:0005737">
    <property type="term" value="C:cytoplasm"/>
    <property type="evidence" value="ECO:0007669"/>
    <property type="project" value="UniProtKB-ARBA"/>
</dbReference>
<keyword evidence="4" id="KW-0378">Hydrolase</keyword>
<protein>
    <submittedName>
        <fullName evidence="10">Creatinase aminopeptidase</fullName>
    </submittedName>
</protein>
<comment type="caution">
    <text evidence="10">The sequence shown here is derived from an EMBL/GenBank/DDBJ whole genome shotgun (WGS) entry which is preliminary data.</text>
</comment>
<dbReference type="Pfam" id="PF16189">
    <property type="entry name" value="Creatinase_N_2"/>
    <property type="match status" value="1"/>
</dbReference>
<dbReference type="Gene3D" id="3.90.230.10">
    <property type="entry name" value="Creatinase/methionine aminopeptidase superfamily"/>
    <property type="match status" value="1"/>
</dbReference>
<feature type="domain" description="Peptidase M24" evidence="7">
    <location>
        <begin position="560"/>
        <end position="771"/>
    </location>
</feature>
<dbReference type="Pfam" id="PF01321">
    <property type="entry name" value="Creatinase_N"/>
    <property type="match status" value="1"/>
</dbReference>
<dbReference type="EMBL" id="JAUEPU010000148">
    <property type="protein sequence ID" value="KAK0475621.1"/>
    <property type="molecule type" value="Genomic_DNA"/>
</dbReference>
<feature type="compositionally biased region" description="Low complexity" evidence="6">
    <location>
        <begin position="50"/>
        <end position="76"/>
    </location>
</feature>
<name>A0AA39P148_9AGAR</name>
<evidence type="ECO:0000256" key="2">
    <source>
        <dbReference type="ARBA" id="ARBA00008766"/>
    </source>
</evidence>
<feature type="compositionally biased region" description="Polar residues" evidence="6">
    <location>
        <begin position="147"/>
        <end position="157"/>
    </location>
</feature>
<dbReference type="PANTHER" id="PTHR43763:SF17">
    <property type="entry name" value="AMINOPEPTIDASE P, CYTOPLASMIC-RELATED"/>
    <property type="match status" value="1"/>
</dbReference>
<evidence type="ECO:0000256" key="3">
    <source>
        <dbReference type="ARBA" id="ARBA00022723"/>
    </source>
</evidence>
<keyword evidence="5" id="KW-0464">Manganese</keyword>
<keyword evidence="10" id="KW-0645">Protease</keyword>
<reference evidence="10" key="1">
    <citation type="submission" date="2023-06" db="EMBL/GenBank/DDBJ databases">
        <authorList>
            <consortium name="Lawrence Berkeley National Laboratory"/>
            <person name="Ahrendt S."/>
            <person name="Sahu N."/>
            <person name="Indic B."/>
            <person name="Wong-Bajracharya J."/>
            <person name="Merenyi Z."/>
            <person name="Ke H.-M."/>
            <person name="Monk M."/>
            <person name="Kocsube S."/>
            <person name="Drula E."/>
            <person name="Lipzen A."/>
            <person name="Balint B."/>
            <person name="Henrissat B."/>
            <person name="Andreopoulos B."/>
            <person name="Martin F.M."/>
            <person name="Harder C.B."/>
            <person name="Rigling D."/>
            <person name="Ford K.L."/>
            <person name="Foster G.D."/>
            <person name="Pangilinan J."/>
            <person name="Papanicolaou A."/>
            <person name="Barry K."/>
            <person name="LaButti K."/>
            <person name="Viragh M."/>
            <person name="Koriabine M."/>
            <person name="Yan M."/>
            <person name="Riley R."/>
            <person name="Champramary S."/>
            <person name="Plett K.L."/>
            <person name="Tsai I.J."/>
            <person name="Slot J."/>
            <person name="Sipos G."/>
            <person name="Plett J."/>
            <person name="Nagy L.G."/>
            <person name="Grigoriev I.V."/>
        </authorList>
    </citation>
    <scope>NUCLEOTIDE SEQUENCE</scope>
    <source>
        <strain evidence="10">HWK02</strain>
    </source>
</reference>
<evidence type="ECO:0000313" key="11">
    <source>
        <dbReference type="Proteomes" id="UP001175228"/>
    </source>
</evidence>
<proteinExistence type="inferred from homology"/>
<feature type="compositionally biased region" description="Basic and acidic residues" evidence="6">
    <location>
        <begin position="134"/>
        <end position="146"/>
    </location>
</feature>
<dbReference type="InterPro" id="IPR033740">
    <property type="entry name" value="Pept_M24B"/>
</dbReference>
<evidence type="ECO:0000259" key="7">
    <source>
        <dbReference type="Pfam" id="PF00557"/>
    </source>
</evidence>
<feature type="region of interest" description="Disordered" evidence="6">
    <location>
        <begin position="1"/>
        <end position="218"/>
    </location>
</feature>
<feature type="compositionally biased region" description="Basic residues" evidence="6">
    <location>
        <begin position="191"/>
        <end position="201"/>
    </location>
</feature>
<dbReference type="GO" id="GO:0070006">
    <property type="term" value="F:metalloaminopeptidase activity"/>
    <property type="evidence" value="ECO:0007669"/>
    <property type="project" value="InterPro"/>
</dbReference>
<feature type="compositionally biased region" description="Polar residues" evidence="6">
    <location>
        <begin position="26"/>
        <end position="49"/>
    </location>
</feature>
<dbReference type="GO" id="GO:0046872">
    <property type="term" value="F:metal ion binding"/>
    <property type="evidence" value="ECO:0007669"/>
    <property type="project" value="UniProtKB-KW"/>
</dbReference>
<evidence type="ECO:0000259" key="9">
    <source>
        <dbReference type="Pfam" id="PF16188"/>
    </source>
</evidence>
<dbReference type="InterPro" id="IPR000994">
    <property type="entry name" value="Pept_M24"/>
</dbReference>
<feature type="domain" description="Creatinase N-terminal" evidence="8">
    <location>
        <begin position="241"/>
        <end position="379"/>
    </location>
</feature>
<dbReference type="Pfam" id="PF16188">
    <property type="entry name" value="Peptidase_M24_C"/>
    <property type="match status" value="1"/>
</dbReference>
<comment type="cofactor">
    <cofactor evidence="1">
        <name>Mn(2+)</name>
        <dbReference type="ChEBI" id="CHEBI:29035"/>
    </cofactor>
</comment>
<dbReference type="InterPro" id="IPR036005">
    <property type="entry name" value="Creatinase/aminopeptidase-like"/>
</dbReference>
<dbReference type="SUPFAM" id="SSF55920">
    <property type="entry name" value="Creatinase/aminopeptidase"/>
    <property type="match status" value="1"/>
</dbReference>
<evidence type="ECO:0000256" key="1">
    <source>
        <dbReference type="ARBA" id="ARBA00001936"/>
    </source>
</evidence>
<comment type="similarity">
    <text evidence="2">Belongs to the peptidase M24B family.</text>
</comment>
<dbReference type="PANTHER" id="PTHR43763">
    <property type="entry name" value="XAA-PRO AMINOPEPTIDASE 1"/>
    <property type="match status" value="1"/>
</dbReference>
<evidence type="ECO:0000313" key="10">
    <source>
        <dbReference type="EMBL" id="KAK0475621.1"/>
    </source>
</evidence>
<dbReference type="FunFam" id="3.40.350.10:FF:000003">
    <property type="entry name" value="Xaa-pro aminopeptidase P"/>
    <property type="match status" value="1"/>
</dbReference>
<dbReference type="CDD" id="cd01085">
    <property type="entry name" value="APP"/>
    <property type="match status" value="1"/>
</dbReference>
<keyword evidence="3" id="KW-0479">Metal-binding</keyword>
<feature type="compositionally biased region" description="Low complexity" evidence="6">
    <location>
        <begin position="171"/>
        <end position="190"/>
    </location>
</feature>
<feature type="compositionally biased region" description="Polar residues" evidence="6">
    <location>
        <begin position="108"/>
        <end position="124"/>
    </location>
</feature>
<dbReference type="Gene3D" id="3.40.350.10">
    <property type="entry name" value="Creatinase/prolidase N-terminal domain"/>
    <property type="match status" value="2"/>
</dbReference>
<dbReference type="AlphaFoldDB" id="A0AA39P148"/>
<dbReference type="InterPro" id="IPR000587">
    <property type="entry name" value="Creatinase_N"/>
</dbReference>
<dbReference type="InterPro" id="IPR029149">
    <property type="entry name" value="Creatin/AminoP/Spt16_N"/>
</dbReference>
<organism evidence="10 11">
    <name type="scientific">Armillaria luteobubalina</name>
    <dbReference type="NCBI Taxonomy" id="153913"/>
    <lineage>
        <taxon>Eukaryota</taxon>
        <taxon>Fungi</taxon>
        <taxon>Dikarya</taxon>
        <taxon>Basidiomycota</taxon>
        <taxon>Agaricomycotina</taxon>
        <taxon>Agaricomycetes</taxon>
        <taxon>Agaricomycetidae</taxon>
        <taxon>Agaricales</taxon>
        <taxon>Marasmiineae</taxon>
        <taxon>Physalacriaceae</taxon>
        <taxon>Armillaria</taxon>
    </lineage>
</organism>
<keyword evidence="10" id="KW-0031">Aminopeptidase</keyword>
<dbReference type="Proteomes" id="UP001175228">
    <property type="component" value="Unassembled WGS sequence"/>
</dbReference>
<dbReference type="Pfam" id="PF00557">
    <property type="entry name" value="Peptidase_M24"/>
    <property type="match status" value="1"/>
</dbReference>
<evidence type="ECO:0000256" key="5">
    <source>
        <dbReference type="ARBA" id="ARBA00023211"/>
    </source>
</evidence>
<dbReference type="InterPro" id="IPR032416">
    <property type="entry name" value="Peptidase_M24_C"/>
</dbReference>
<feature type="domain" description="Peptidase M24 C-terminal" evidence="9">
    <location>
        <begin position="784"/>
        <end position="843"/>
    </location>
</feature>
<evidence type="ECO:0000256" key="4">
    <source>
        <dbReference type="ARBA" id="ARBA00022801"/>
    </source>
</evidence>
<keyword evidence="11" id="KW-1185">Reference proteome</keyword>
<dbReference type="SUPFAM" id="SSF53092">
    <property type="entry name" value="Creatinase/prolidase N-terminal domain"/>
    <property type="match status" value="1"/>
</dbReference>